<dbReference type="Pfam" id="PF13449">
    <property type="entry name" value="Phytase-like"/>
    <property type="match status" value="1"/>
</dbReference>
<dbReference type="STRING" id="630515.SAMN04489812_3467"/>
<organism evidence="3 4">
    <name type="scientific">Microlunatus soli</name>
    <dbReference type="NCBI Taxonomy" id="630515"/>
    <lineage>
        <taxon>Bacteria</taxon>
        <taxon>Bacillati</taxon>
        <taxon>Actinomycetota</taxon>
        <taxon>Actinomycetes</taxon>
        <taxon>Propionibacteriales</taxon>
        <taxon>Propionibacteriaceae</taxon>
        <taxon>Microlunatus</taxon>
    </lineage>
</organism>
<feature type="domain" description="Phytase-like" evidence="2">
    <location>
        <begin position="61"/>
        <end position="349"/>
    </location>
</feature>
<evidence type="ECO:0000256" key="1">
    <source>
        <dbReference type="SAM" id="SignalP"/>
    </source>
</evidence>
<feature type="signal peptide" evidence="1">
    <location>
        <begin position="1"/>
        <end position="25"/>
    </location>
</feature>
<evidence type="ECO:0000259" key="2">
    <source>
        <dbReference type="Pfam" id="PF13449"/>
    </source>
</evidence>
<reference evidence="3 4" key="1">
    <citation type="submission" date="2016-10" db="EMBL/GenBank/DDBJ databases">
        <authorList>
            <person name="de Groot N.N."/>
        </authorList>
    </citation>
    <scope>NUCLEOTIDE SEQUENCE [LARGE SCALE GENOMIC DNA]</scope>
    <source>
        <strain evidence="3 4">DSM 21800</strain>
    </source>
</reference>
<dbReference type="Proteomes" id="UP000199103">
    <property type="component" value="Chromosome I"/>
</dbReference>
<proteinExistence type="predicted"/>
<keyword evidence="4" id="KW-1185">Reference proteome</keyword>
<evidence type="ECO:0000313" key="4">
    <source>
        <dbReference type="Proteomes" id="UP000199103"/>
    </source>
</evidence>
<evidence type="ECO:0000313" key="3">
    <source>
        <dbReference type="EMBL" id="SDS91375.1"/>
    </source>
</evidence>
<dbReference type="SUPFAM" id="SSF101898">
    <property type="entry name" value="NHL repeat"/>
    <property type="match status" value="1"/>
</dbReference>
<feature type="chain" id="PRO_5009263991" evidence="1">
    <location>
        <begin position="26"/>
        <end position="365"/>
    </location>
</feature>
<sequence length="365" mass="38674">MPRFRTALAALALATGLSGSGVAVASANPVDDPLAAGPTCAPSASAVSYSDALDKLVYNDQEIGGLSNLAWDARSRNFIATVDNHDGDPAKLWSLGDDLADPLPTRDPLVLKAADGTPYTGETADNEGLAVLPDGRYAVSSETEPSIRIFGRNGVQQQTLSVPERFAVGPDGEAEENATLEGLTVSRDGRTLVASMEGTLSGDTGDGNDRRILVYKATHGHHQTASYRLDRQVGYRVDDGMRISEIASYDKDKLLVLEAAYDPTVGNTIRLQAADLDDAPDVSSVSDLSAAPDELVDKKLVADVTNCPDLGATSKELQSNPLMDNYEAMAVTRGRHGAYNVSLLSDDNFNPTQTTRVLNLVAELP</sequence>
<dbReference type="InterPro" id="IPR027372">
    <property type="entry name" value="Phytase-like_dom"/>
</dbReference>
<keyword evidence="1" id="KW-0732">Signal</keyword>
<accession>A0A1H1W2U3</accession>
<dbReference type="EMBL" id="LT629772">
    <property type="protein sequence ID" value="SDS91375.1"/>
    <property type="molecule type" value="Genomic_DNA"/>
</dbReference>
<name>A0A1H1W2U3_9ACTN</name>
<protein>
    <submittedName>
        <fullName evidence="3">Uncharacterized conserved protein</fullName>
    </submittedName>
</protein>
<dbReference type="OrthoDB" id="9758957at2"/>
<dbReference type="AlphaFoldDB" id="A0A1H1W2U3"/>
<dbReference type="RefSeq" id="WP_091526755.1">
    <property type="nucleotide sequence ID" value="NZ_LT629772.1"/>
</dbReference>
<gene>
    <name evidence="3" type="ORF">SAMN04489812_3467</name>
</gene>